<dbReference type="EMBL" id="JANPWB010000015">
    <property type="protein sequence ID" value="KAJ1087431.1"/>
    <property type="molecule type" value="Genomic_DNA"/>
</dbReference>
<evidence type="ECO:0000313" key="3">
    <source>
        <dbReference type="Proteomes" id="UP001066276"/>
    </source>
</evidence>
<organism evidence="2 3">
    <name type="scientific">Pleurodeles waltl</name>
    <name type="common">Iberian ribbed newt</name>
    <dbReference type="NCBI Taxonomy" id="8319"/>
    <lineage>
        <taxon>Eukaryota</taxon>
        <taxon>Metazoa</taxon>
        <taxon>Chordata</taxon>
        <taxon>Craniata</taxon>
        <taxon>Vertebrata</taxon>
        <taxon>Euteleostomi</taxon>
        <taxon>Amphibia</taxon>
        <taxon>Batrachia</taxon>
        <taxon>Caudata</taxon>
        <taxon>Salamandroidea</taxon>
        <taxon>Salamandridae</taxon>
        <taxon>Pleurodelinae</taxon>
        <taxon>Pleurodeles</taxon>
    </lineage>
</organism>
<reference evidence="2" key="1">
    <citation type="journal article" date="2022" name="bioRxiv">
        <title>Sequencing and chromosome-scale assembly of the giantPleurodeles waltlgenome.</title>
        <authorList>
            <person name="Brown T."/>
            <person name="Elewa A."/>
            <person name="Iarovenko S."/>
            <person name="Subramanian E."/>
            <person name="Araus A.J."/>
            <person name="Petzold A."/>
            <person name="Susuki M."/>
            <person name="Suzuki K.-i.T."/>
            <person name="Hayashi T."/>
            <person name="Toyoda A."/>
            <person name="Oliveira C."/>
            <person name="Osipova E."/>
            <person name="Leigh N.D."/>
            <person name="Simon A."/>
            <person name="Yun M.H."/>
        </authorList>
    </citation>
    <scope>NUCLEOTIDE SEQUENCE</scope>
    <source>
        <strain evidence="2">20211129_DDA</strain>
        <tissue evidence="2">Liver</tissue>
    </source>
</reference>
<sequence length="157" mass="16918">MNGLQERSQARPCAGGFALSRPPESGRCSHRWNQSHGEFGAHSRAEALTNERHGGVSPARRCTATPQQIKPILRGAAQPSPSKAKLVLRCATNPPHSKSSPASRCTASVLLLRRMTAVPAFRTQFCDCSWAHNTVHAFGDTAPVPAARTQFCSCSWA</sequence>
<keyword evidence="3" id="KW-1185">Reference proteome</keyword>
<evidence type="ECO:0000256" key="1">
    <source>
        <dbReference type="SAM" id="MobiDB-lite"/>
    </source>
</evidence>
<proteinExistence type="predicted"/>
<protein>
    <submittedName>
        <fullName evidence="2">Uncharacterized protein</fullName>
    </submittedName>
</protein>
<evidence type="ECO:0000313" key="2">
    <source>
        <dbReference type="EMBL" id="KAJ1087431.1"/>
    </source>
</evidence>
<accession>A0AAV7L739</accession>
<comment type="caution">
    <text evidence="2">The sequence shown here is derived from an EMBL/GenBank/DDBJ whole genome shotgun (WGS) entry which is preliminary data.</text>
</comment>
<dbReference type="Proteomes" id="UP001066276">
    <property type="component" value="Chromosome 11"/>
</dbReference>
<name>A0AAV7L739_PLEWA</name>
<gene>
    <name evidence="2" type="ORF">NDU88_000603</name>
</gene>
<feature type="region of interest" description="Disordered" evidence="1">
    <location>
        <begin position="1"/>
        <end position="35"/>
    </location>
</feature>
<dbReference type="AlphaFoldDB" id="A0AAV7L739"/>